<dbReference type="Pfam" id="PF04082">
    <property type="entry name" value="Fungal_trans"/>
    <property type="match status" value="1"/>
</dbReference>
<evidence type="ECO:0000259" key="3">
    <source>
        <dbReference type="PROSITE" id="PS50048"/>
    </source>
</evidence>
<dbReference type="PROSITE" id="PS00463">
    <property type="entry name" value="ZN2_CY6_FUNGAL_1"/>
    <property type="match status" value="1"/>
</dbReference>
<name>A0A2V1DRY9_9PLEO</name>
<dbReference type="InterPro" id="IPR007219">
    <property type="entry name" value="XnlR_reg_dom"/>
</dbReference>
<dbReference type="GO" id="GO:0003677">
    <property type="term" value="F:DNA binding"/>
    <property type="evidence" value="ECO:0007669"/>
    <property type="project" value="InterPro"/>
</dbReference>
<dbReference type="CDD" id="cd12148">
    <property type="entry name" value="fungal_TF_MHR"/>
    <property type="match status" value="1"/>
</dbReference>
<dbReference type="Pfam" id="PF00172">
    <property type="entry name" value="Zn_clus"/>
    <property type="match status" value="1"/>
</dbReference>
<reference evidence="4 5" key="1">
    <citation type="journal article" date="2018" name="Sci. Rep.">
        <title>Comparative genomics provides insights into the lifestyle and reveals functional heterogeneity of dark septate endophytic fungi.</title>
        <authorList>
            <person name="Knapp D.G."/>
            <person name="Nemeth J.B."/>
            <person name="Barry K."/>
            <person name="Hainaut M."/>
            <person name="Henrissat B."/>
            <person name="Johnson J."/>
            <person name="Kuo A."/>
            <person name="Lim J.H.P."/>
            <person name="Lipzen A."/>
            <person name="Nolan M."/>
            <person name="Ohm R.A."/>
            <person name="Tamas L."/>
            <person name="Grigoriev I.V."/>
            <person name="Spatafora J.W."/>
            <person name="Nagy L.G."/>
            <person name="Kovacs G.M."/>
        </authorList>
    </citation>
    <scope>NUCLEOTIDE SEQUENCE [LARGE SCALE GENOMIC DNA]</scope>
    <source>
        <strain evidence="4 5">DSE2036</strain>
    </source>
</reference>
<dbReference type="GO" id="GO:0008270">
    <property type="term" value="F:zinc ion binding"/>
    <property type="evidence" value="ECO:0007669"/>
    <property type="project" value="InterPro"/>
</dbReference>
<evidence type="ECO:0000313" key="5">
    <source>
        <dbReference type="Proteomes" id="UP000244855"/>
    </source>
</evidence>
<proteinExistence type="predicted"/>
<dbReference type="Proteomes" id="UP000244855">
    <property type="component" value="Unassembled WGS sequence"/>
</dbReference>
<dbReference type="GO" id="GO:0006351">
    <property type="term" value="P:DNA-templated transcription"/>
    <property type="evidence" value="ECO:0007669"/>
    <property type="project" value="InterPro"/>
</dbReference>
<dbReference type="InterPro" id="IPR036864">
    <property type="entry name" value="Zn2-C6_fun-type_DNA-bd_sf"/>
</dbReference>
<dbReference type="AlphaFoldDB" id="A0A2V1DRY9"/>
<dbReference type="Gene3D" id="4.10.240.10">
    <property type="entry name" value="Zn(2)-C6 fungal-type DNA-binding domain"/>
    <property type="match status" value="1"/>
</dbReference>
<protein>
    <recommendedName>
        <fullName evidence="3">Zn(2)-C6 fungal-type domain-containing protein</fullName>
    </recommendedName>
</protein>
<organism evidence="4 5">
    <name type="scientific">Periconia macrospinosa</name>
    <dbReference type="NCBI Taxonomy" id="97972"/>
    <lineage>
        <taxon>Eukaryota</taxon>
        <taxon>Fungi</taxon>
        <taxon>Dikarya</taxon>
        <taxon>Ascomycota</taxon>
        <taxon>Pezizomycotina</taxon>
        <taxon>Dothideomycetes</taxon>
        <taxon>Pleosporomycetidae</taxon>
        <taxon>Pleosporales</taxon>
        <taxon>Massarineae</taxon>
        <taxon>Periconiaceae</taxon>
        <taxon>Periconia</taxon>
    </lineage>
</organism>
<keyword evidence="2" id="KW-0539">Nucleus</keyword>
<dbReference type="STRING" id="97972.A0A2V1DRY9"/>
<accession>A0A2V1DRY9</accession>
<dbReference type="PANTHER" id="PTHR46910">
    <property type="entry name" value="TRANSCRIPTION FACTOR PDR1"/>
    <property type="match status" value="1"/>
</dbReference>
<dbReference type="OrthoDB" id="103819at2759"/>
<dbReference type="SMART" id="SM00906">
    <property type="entry name" value="Fungal_trans"/>
    <property type="match status" value="1"/>
</dbReference>
<gene>
    <name evidence="4" type="ORF">DM02DRAFT_614115</name>
</gene>
<evidence type="ECO:0000256" key="1">
    <source>
        <dbReference type="ARBA" id="ARBA00022723"/>
    </source>
</evidence>
<evidence type="ECO:0000313" key="4">
    <source>
        <dbReference type="EMBL" id="PVI00756.1"/>
    </source>
</evidence>
<dbReference type="SUPFAM" id="SSF57701">
    <property type="entry name" value="Zn2/Cys6 DNA-binding domain"/>
    <property type="match status" value="1"/>
</dbReference>
<dbReference type="GO" id="GO:0000981">
    <property type="term" value="F:DNA-binding transcription factor activity, RNA polymerase II-specific"/>
    <property type="evidence" value="ECO:0007669"/>
    <property type="project" value="InterPro"/>
</dbReference>
<keyword evidence="5" id="KW-1185">Reference proteome</keyword>
<dbReference type="InterPro" id="IPR001138">
    <property type="entry name" value="Zn2Cys6_DnaBD"/>
</dbReference>
<dbReference type="InterPro" id="IPR050987">
    <property type="entry name" value="AtrR-like"/>
</dbReference>
<dbReference type="SMART" id="SM00066">
    <property type="entry name" value="GAL4"/>
    <property type="match status" value="1"/>
</dbReference>
<dbReference type="EMBL" id="KZ805368">
    <property type="protein sequence ID" value="PVI00756.1"/>
    <property type="molecule type" value="Genomic_DNA"/>
</dbReference>
<dbReference type="PROSITE" id="PS50048">
    <property type="entry name" value="ZN2_CY6_FUNGAL_2"/>
    <property type="match status" value="1"/>
</dbReference>
<evidence type="ECO:0000256" key="2">
    <source>
        <dbReference type="ARBA" id="ARBA00023242"/>
    </source>
</evidence>
<dbReference type="PANTHER" id="PTHR46910:SF5">
    <property type="entry name" value="ZN(II)2CYS6 TRANSCRIPTION FACTOR (EUROFUNG)"/>
    <property type="match status" value="1"/>
</dbReference>
<feature type="domain" description="Zn(2)-C6 fungal-type" evidence="3">
    <location>
        <begin position="20"/>
        <end position="49"/>
    </location>
</feature>
<dbReference type="CDD" id="cd00067">
    <property type="entry name" value="GAL4"/>
    <property type="match status" value="1"/>
</dbReference>
<keyword evidence="1" id="KW-0479">Metal-binding</keyword>
<sequence>MGTDEADALPLQSSRIYRRSCDHCRHRKIACDRASPCTNCVTARIDCTHSAVAPHVTPPKQRILITAQYERKIDDILKGIESITQILQFQRQSQLSAPQSHPASEHSPDQVWDHSTEVVDFVKAVVAEKESSLGTLAADDAVQSLKQALSSLTNSEGLRKLPCFDMGISRSQSSPVLPPIDAVLVVLRWSQEHSHFSRILWISRILPLQKFTDICRNVCFPVSDYGEVDFILANGYLSHVFAEYIIVTGCSEYRKYYDICRTNFQNAFARLPLVLPATEEVIAALALGAFAAIENSKGNLAWNFLSAAVNLCQILGCHRSQPTHSDNEPDLSSSSSLFWTVYIMDKGLSLRLGRASHIRDEDITLAWESDPRDIRAARVQGKVYDQLYSPVGLSRTQNERVIIAQSLLEELRSLIDEADAEITSSTQICSTDAHTDPMRVLYLRCHLLCHYSLLAMLLRAIPVPHGSYNVSNECVGVARHCLDIHLKCITHIRNGNSDPILLAQYINWPIIHMPFVPFIILLTHAVQSSDFNDIALLETFVESLKPSATPITSTHPYRIYGLLCQIARSSIESPSTVDSMMNEDLFATFENVDLPAYLGITNEQGLSSDTPFDNLSGWYYNNQHLMSLLDGDASLEGLDGGRPT</sequence>